<accession>A0A0H2M953</accession>
<dbReference type="InterPro" id="IPR037257">
    <property type="entry name" value="T2SS_E_N_sf"/>
</dbReference>
<organism evidence="1 2">
    <name type="scientific">Kiloniella spongiae</name>
    <dbReference type="NCBI Taxonomy" id="1489064"/>
    <lineage>
        <taxon>Bacteria</taxon>
        <taxon>Pseudomonadati</taxon>
        <taxon>Pseudomonadota</taxon>
        <taxon>Alphaproteobacteria</taxon>
        <taxon>Rhodospirillales</taxon>
        <taxon>Kiloniellaceae</taxon>
        <taxon>Kiloniella</taxon>
    </lineage>
</organism>
<evidence type="ECO:0000313" key="2">
    <source>
        <dbReference type="Proteomes" id="UP000035444"/>
    </source>
</evidence>
<dbReference type="SUPFAM" id="SSF160246">
    <property type="entry name" value="EspE N-terminal domain-like"/>
    <property type="match status" value="1"/>
</dbReference>
<reference evidence="1 2" key="1">
    <citation type="submission" date="2015-03" db="EMBL/GenBank/DDBJ databases">
        <title>Genome Sequence of Kiloniella spongiae MEBiC09566, isolated from a marine sponge.</title>
        <authorList>
            <person name="Shao Z."/>
            <person name="Wang L."/>
            <person name="Li X."/>
        </authorList>
    </citation>
    <scope>NUCLEOTIDE SEQUENCE [LARGE SCALE GENOMIC DNA]</scope>
    <source>
        <strain evidence="1 2">MEBiC09566</strain>
    </source>
</reference>
<dbReference type="AlphaFoldDB" id="A0A0H2M953"/>
<name>A0A0H2M953_9PROT</name>
<dbReference type="Gene3D" id="1.10.40.70">
    <property type="match status" value="1"/>
</dbReference>
<keyword evidence="2" id="KW-1185">Reference proteome</keyword>
<dbReference type="OrthoDB" id="9957170at2"/>
<comment type="caution">
    <text evidence="1">The sequence shown here is derived from an EMBL/GenBank/DDBJ whole genome shotgun (WGS) entry which is preliminary data.</text>
</comment>
<gene>
    <name evidence="1" type="ORF">WH96_20680</name>
</gene>
<dbReference type="EMBL" id="LAQL01000033">
    <property type="protein sequence ID" value="KLN58873.1"/>
    <property type="molecule type" value="Genomic_DNA"/>
</dbReference>
<dbReference type="RefSeq" id="WP_047766154.1">
    <property type="nucleotide sequence ID" value="NZ_LAQL01000033.1"/>
</dbReference>
<proteinExistence type="predicted"/>
<protein>
    <submittedName>
        <fullName evidence="1">Uncharacterized protein</fullName>
    </submittedName>
</protein>
<dbReference type="STRING" id="1489064.WH96_20680"/>
<sequence>MDDQLVDAGKLDIASLQRAKTVQGEAGESLNALVSKLGLVAERDLAEVLVHLLDCPLVRKEGFPTEALYPERFNASFLKGVGGAYPR</sequence>
<evidence type="ECO:0000313" key="1">
    <source>
        <dbReference type="EMBL" id="KLN58873.1"/>
    </source>
</evidence>
<dbReference type="Proteomes" id="UP000035444">
    <property type="component" value="Unassembled WGS sequence"/>
</dbReference>